<comment type="cofactor">
    <cofactor evidence="1">
        <name>heme</name>
        <dbReference type="ChEBI" id="CHEBI:30413"/>
    </cofactor>
</comment>
<dbReference type="InterPro" id="IPR000701">
    <property type="entry name" value="SuccDH_FuR_B_TM-su"/>
</dbReference>
<dbReference type="UniPathway" id="UPA00223"/>
<evidence type="ECO:0000256" key="5">
    <source>
        <dbReference type="ARBA" id="ARBA00011558"/>
    </source>
</evidence>
<keyword evidence="8" id="KW-0816">Tricarboxylic acid cycle</keyword>
<evidence type="ECO:0000256" key="16">
    <source>
        <dbReference type="SAM" id="Phobius"/>
    </source>
</evidence>
<dbReference type="GO" id="GO:0006099">
    <property type="term" value="P:tricarboxylic acid cycle"/>
    <property type="evidence" value="ECO:0007669"/>
    <property type="project" value="UniProtKB-UniPathway"/>
</dbReference>
<dbReference type="InterPro" id="IPR014312">
    <property type="entry name" value="Succ_DH_anchor"/>
</dbReference>
<feature type="transmembrane region" description="Helical" evidence="16">
    <location>
        <begin position="114"/>
        <end position="137"/>
    </location>
</feature>
<evidence type="ECO:0000256" key="12">
    <source>
        <dbReference type="ARBA" id="ARBA00022982"/>
    </source>
</evidence>
<evidence type="ECO:0000256" key="4">
    <source>
        <dbReference type="ARBA" id="ARBA00005163"/>
    </source>
</evidence>
<evidence type="ECO:0000256" key="15">
    <source>
        <dbReference type="ARBA" id="ARBA00023136"/>
    </source>
</evidence>
<evidence type="ECO:0000256" key="14">
    <source>
        <dbReference type="ARBA" id="ARBA00023004"/>
    </source>
</evidence>
<evidence type="ECO:0000313" key="18">
    <source>
        <dbReference type="Proteomes" id="UP000316429"/>
    </source>
</evidence>
<keyword evidence="7" id="KW-0813">Transport</keyword>
<evidence type="ECO:0000256" key="9">
    <source>
        <dbReference type="ARBA" id="ARBA00022617"/>
    </source>
</evidence>
<keyword evidence="9" id="KW-0349">Heme</keyword>
<proteinExistence type="predicted"/>
<evidence type="ECO:0000256" key="3">
    <source>
        <dbReference type="ARBA" id="ARBA00004141"/>
    </source>
</evidence>
<dbReference type="GO" id="GO:0016020">
    <property type="term" value="C:membrane"/>
    <property type="evidence" value="ECO:0007669"/>
    <property type="project" value="UniProtKB-SubCell"/>
</dbReference>
<evidence type="ECO:0000256" key="7">
    <source>
        <dbReference type="ARBA" id="ARBA00022448"/>
    </source>
</evidence>
<reference evidence="17 18" key="1">
    <citation type="submission" date="2019-06" db="EMBL/GenBank/DDBJ databases">
        <title>Rhizobium sp. CL12 isolated from roots of soybean.</title>
        <authorList>
            <person name="Wang C."/>
        </authorList>
    </citation>
    <scope>NUCLEOTIDE SEQUENCE [LARGE SCALE GENOMIC DNA]</scope>
    <source>
        <strain evidence="17 18">CL12</strain>
    </source>
</reference>
<accession>A0A504UGJ3</accession>
<comment type="pathway">
    <text evidence="4">Carbohydrate metabolism; tricarboxylic acid cycle.</text>
</comment>
<name>A0A504UGJ3_9HYPH</name>
<evidence type="ECO:0000256" key="11">
    <source>
        <dbReference type="ARBA" id="ARBA00022723"/>
    </source>
</evidence>
<keyword evidence="13 16" id="KW-1133">Transmembrane helix</keyword>
<evidence type="ECO:0000256" key="13">
    <source>
        <dbReference type="ARBA" id="ARBA00022989"/>
    </source>
</evidence>
<dbReference type="NCBIfam" id="TIGR02968">
    <property type="entry name" value="succ_dehyd_anc"/>
    <property type="match status" value="1"/>
</dbReference>
<dbReference type="Proteomes" id="UP000316429">
    <property type="component" value="Unassembled WGS sequence"/>
</dbReference>
<keyword evidence="10 16" id="KW-0812">Transmembrane</keyword>
<keyword evidence="12" id="KW-0249">Electron transport</keyword>
<comment type="caution">
    <text evidence="17">The sequence shown here is derived from an EMBL/GenBank/DDBJ whole genome shotgun (WGS) entry which is preliminary data.</text>
</comment>
<comment type="subcellular location">
    <subcellularLocation>
        <location evidence="3">Membrane</location>
        <topology evidence="3">Multi-pass membrane protein</topology>
    </subcellularLocation>
</comment>
<organism evidence="17 18">
    <name type="scientific">Rhizobium glycinendophyticum</name>
    <dbReference type="NCBI Taxonomy" id="2589807"/>
    <lineage>
        <taxon>Bacteria</taxon>
        <taxon>Pseudomonadati</taxon>
        <taxon>Pseudomonadota</taxon>
        <taxon>Alphaproteobacteria</taxon>
        <taxon>Hyphomicrobiales</taxon>
        <taxon>Rhizobiaceae</taxon>
        <taxon>Rhizobium/Agrobacterium group</taxon>
        <taxon>Rhizobium</taxon>
    </lineage>
</organism>
<keyword evidence="18" id="KW-1185">Reference proteome</keyword>
<dbReference type="GO" id="GO:0046872">
    <property type="term" value="F:metal ion binding"/>
    <property type="evidence" value="ECO:0007669"/>
    <property type="project" value="UniProtKB-KW"/>
</dbReference>
<dbReference type="AlphaFoldDB" id="A0A504UGJ3"/>
<protein>
    <recommendedName>
        <fullName evidence="6">Succinate dehydrogenase hydrophobic membrane anchor subunit</fullName>
    </recommendedName>
</protein>
<dbReference type="GO" id="GO:0020037">
    <property type="term" value="F:heme binding"/>
    <property type="evidence" value="ECO:0007669"/>
    <property type="project" value="InterPro"/>
</dbReference>
<evidence type="ECO:0000256" key="8">
    <source>
        <dbReference type="ARBA" id="ARBA00022532"/>
    </source>
</evidence>
<gene>
    <name evidence="17" type="primary">sdhD</name>
    <name evidence="17" type="ORF">FJQ55_19800</name>
</gene>
<keyword evidence="14" id="KW-0408">Iron</keyword>
<keyword evidence="15 16" id="KW-0472">Membrane</keyword>
<dbReference type="CDD" id="cd03495">
    <property type="entry name" value="SQR_TypeC_SdhD_like"/>
    <property type="match status" value="1"/>
</dbReference>
<keyword evidence="11" id="KW-0479">Metal-binding</keyword>
<evidence type="ECO:0000256" key="6">
    <source>
        <dbReference type="ARBA" id="ARBA00019425"/>
    </source>
</evidence>
<dbReference type="InterPro" id="IPR034804">
    <property type="entry name" value="SQR/QFR_C/D"/>
</dbReference>
<dbReference type="SUPFAM" id="SSF81343">
    <property type="entry name" value="Fumarate reductase respiratory complex transmembrane subunits"/>
    <property type="match status" value="1"/>
</dbReference>
<dbReference type="Pfam" id="PF01127">
    <property type="entry name" value="Sdh_cyt"/>
    <property type="match status" value="1"/>
</dbReference>
<evidence type="ECO:0000256" key="1">
    <source>
        <dbReference type="ARBA" id="ARBA00001971"/>
    </source>
</evidence>
<sequence length="188" mass="20749">MKGVRLLRSSGTIPGKVSRWQWTYISSCPRMLERYPRCQGASMVPWYHPYSTTTHRDEEKRMRTALGRVLGLGSSKTGTEDFIKDKLRAVALLILTPYVVGLALWLFGRPLGEIRAALASPLVSIPIGIFIAVSILHMQLGMKTIIEDYVHHGVSKHALLFLNSAFCMVLGAATLFALLKLALGLGTP</sequence>
<feature type="transmembrane region" description="Helical" evidence="16">
    <location>
        <begin position="89"/>
        <end position="108"/>
    </location>
</feature>
<dbReference type="EMBL" id="VFYP01000004">
    <property type="protein sequence ID" value="TPP05981.1"/>
    <property type="molecule type" value="Genomic_DNA"/>
</dbReference>
<comment type="function">
    <text evidence="2">Membrane-anchoring subunit of succinate dehydrogenase (SDH).</text>
</comment>
<comment type="subunit">
    <text evidence="5">Part of an enzyme complex containing four subunits: a flavoprotein, an iron-sulfur protein, plus two membrane-anchoring proteins, SdhC and SdhD.</text>
</comment>
<evidence type="ECO:0000256" key="10">
    <source>
        <dbReference type="ARBA" id="ARBA00022692"/>
    </source>
</evidence>
<evidence type="ECO:0000313" key="17">
    <source>
        <dbReference type="EMBL" id="TPP05981.1"/>
    </source>
</evidence>
<evidence type="ECO:0000256" key="2">
    <source>
        <dbReference type="ARBA" id="ARBA00004050"/>
    </source>
</evidence>
<dbReference type="Gene3D" id="1.20.1300.10">
    <property type="entry name" value="Fumarate reductase/succinate dehydrogenase, transmembrane subunit"/>
    <property type="match status" value="1"/>
</dbReference>
<feature type="transmembrane region" description="Helical" evidence="16">
    <location>
        <begin position="158"/>
        <end position="179"/>
    </location>
</feature>